<dbReference type="PANTHER" id="PTHR31252">
    <property type="entry name" value="DUF4419 DOMAIN-CONTAINING PROTEIN"/>
    <property type="match status" value="1"/>
</dbReference>
<organism evidence="1">
    <name type="scientific">invertebrate metagenome</name>
    <dbReference type="NCBI Taxonomy" id="1711999"/>
    <lineage>
        <taxon>unclassified sequences</taxon>
        <taxon>metagenomes</taxon>
        <taxon>organismal metagenomes</taxon>
    </lineage>
</organism>
<dbReference type="EMBL" id="NSIT01000491">
    <property type="protein sequence ID" value="PJE77586.1"/>
    <property type="molecule type" value="Genomic_DNA"/>
</dbReference>
<dbReference type="InterPro" id="IPR025533">
    <property type="entry name" value="DUF4419"/>
</dbReference>
<protein>
    <submittedName>
        <fullName evidence="1">Uncharacterized protein</fullName>
    </submittedName>
</protein>
<dbReference type="PANTHER" id="PTHR31252:SF11">
    <property type="entry name" value="DUF4419 DOMAIN-CONTAINING PROTEIN"/>
    <property type="match status" value="1"/>
</dbReference>
<name>A0A2H9T2Y3_9ZZZZ</name>
<comment type="caution">
    <text evidence="1">The sequence shown here is derived from an EMBL/GenBank/DDBJ whole genome shotgun (WGS) entry which is preliminary data.</text>
</comment>
<proteinExistence type="predicted"/>
<accession>A0A2H9T2Y3</accession>
<sequence>MSDIIKKEGEKQKEGMEQEDVNVVFSSNTDNTYGARHPGNGLLDAIFVAYSEHLHLVLRPDDIFLPVVANFGRYLNKHAEEMRKFFVQHEGKRNLVVEYHKISFQDFKEDQWGDLLEMTSSEIDKNVLDKELKQWIVPEFTTTEEKDKNIARILLMGSMKEFFSYSFILGCGFPRVTLKGCKKDWESLRDKIGYLKKYQGELSKWVKLLEYVIDKFVAAFDGEVDELFWQSAVSSEPYGSGGERKPSGWYLVFAPFDKHGDYHLNDYDKAMSTRKFGNSNITYDNIATCGMTVPAQIWSPLGAYDISFYAGVNLFSYERDEKIISPNTGWGVILHKGKDRDSTE</sequence>
<gene>
    <name evidence="1" type="ORF">CI610_03489</name>
</gene>
<dbReference type="Pfam" id="PF14388">
    <property type="entry name" value="DUF4419"/>
    <property type="match status" value="1"/>
</dbReference>
<dbReference type="AlphaFoldDB" id="A0A2H9T2Y3"/>
<evidence type="ECO:0000313" key="1">
    <source>
        <dbReference type="EMBL" id="PJE77586.1"/>
    </source>
</evidence>
<reference evidence="1" key="1">
    <citation type="journal article" date="2017" name="Appl. Environ. Microbiol.">
        <title>Molecular characterization of an Endozoicomonas-like organism causing infection in king scallop Pecten maximus L.</title>
        <authorList>
            <person name="Cano I."/>
            <person name="van Aerle R."/>
            <person name="Ross S."/>
            <person name="Verner-Jeffreys D.W."/>
            <person name="Paley R.K."/>
            <person name="Rimmer G."/>
            <person name="Ryder D."/>
            <person name="Hooper P."/>
            <person name="Stone D."/>
            <person name="Feist S.W."/>
        </authorList>
    </citation>
    <scope>NUCLEOTIDE SEQUENCE</scope>
</reference>